<comment type="catalytic activity">
    <reaction evidence="1">
        <text>ATP + H2O = ADP + phosphate + H(+)</text>
        <dbReference type="Rhea" id="RHEA:13065"/>
        <dbReference type="ChEBI" id="CHEBI:15377"/>
        <dbReference type="ChEBI" id="CHEBI:15378"/>
        <dbReference type="ChEBI" id="CHEBI:30616"/>
        <dbReference type="ChEBI" id="CHEBI:43474"/>
        <dbReference type="ChEBI" id="CHEBI:456216"/>
        <dbReference type="EC" id="5.6.2.3"/>
    </reaction>
</comment>
<evidence type="ECO:0000259" key="2">
    <source>
        <dbReference type="Pfam" id="PF05970"/>
    </source>
</evidence>
<dbReference type="InterPro" id="IPR010285">
    <property type="entry name" value="DNA_helicase_pif1-like_DEAD"/>
</dbReference>
<keyword evidence="1" id="KW-0378">Hydrolase</keyword>
<comment type="caution">
    <text evidence="3">The sequence shown here is derived from an EMBL/GenBank/DDBJ whole genome shotgun (WGS) entry which is preliminary data.</text>
</comment>
<gene>
    <name evidence="3" type="primary">PIF4</name>
    <name evidence="3" type="ORF">A0J61_10729</name>
</gene>
<dbReference type="Pfam" id="PF05970">
    <property type="entry name" value="PIF1"/>
    <property type="match status" value="1"/>
</dbReference>
<dbReference type="EMBL" id="LUGH01001348">
    <property type="protein sequence ID" value="OBZ81222.1"/>
    <property type="molecule type" value="Genomic_DNA"/>
</dbReference>
<keyword evidence="1" id="KW-0233">DNA recombination</keyword>
<dbReference type="EC" id="5.6.2.3" evidence="1"/>
<dbReference type="OrthoDB" id="5860629at2759"/>
<proteinExistence type="inferred from homology"/>
<dbReference type="InterPro" id="IPR027417">
    <property type="entry name" value="P-loop_NTPase"/>
</dbReference>
<dbReference type="PANTHER" id="PTHR10492">
    <property type="match status" value="1"/>
</dbReference>
<dbReference type="Gene3D" id="3.40.50.300">
    <property type="entry name" value="P-loop containing nucleotide triphosphate hydrolases"/>
    <property type="match status" value="1"/>
</dbReference>
<keyword evidence="1" id="KW-0227">DNA damage</keyword>
<evidence type="ECO:0000313" key="3">
    <source>
        <dbReference type="EMBL" id="OBZ81222.1"/>
    </source>
</evidence>
<accession>A0A1C7MWN5</accession>
<keyword evidence="4" id="KW-1185">Reference proteome</keyword>
<keyword evidence="1" id="KW-0067">ATP-binding</keyword>
<dbReference type="AlphaFoldDB" id="A0A1C7MWN5"/>
<dbReference type="PANTHER" id="PTHR10492:SF57">
    <property type="entry name" value="ATP-DEPENDENT DNA HELICASE"/>
    <property type="match status" value="1"/>
</dbReference>
<name>A0A1C7MWN5_9FUNG</name>
<organism evidence="3 4">
    <name type="scientific">Choanephora cucurbitarum</name>
    <dbReference type="NCBI Taxonomy" id="101091"/>
    <lineage>
        <taxon>Eukaryota</taxon>
        <taxon>Fungi</taxon>
        <taxon>Fungi incertae sedis</taxon>
        <taxon>Mucoromycota</taxon>
        <taxon>Mucoromycotina</taxon>
        <taxon>Mucoromycetes</taxon>
        <taxon>Mucorales</taxon>
        <taxon>Mucorineae</taxon>
        <taxon>Choanephoraceae</taxon>
        <taxon>Choanephoroideae</taxon>
        <taxon>Choanephora</taxon>
    </lineage>
</organism>
<evidence type="ECO:0000313" key="4">
    <source>
        <dbReference type="Proteomes" id="UP000093000"/>
    </source>
</evidence>
<dbReference type="SUPFAM" id="SSF52540">
    <property type="entry name" value="P-loop containing nucleoside triphosphate hydrolases"/>
    <property type="match status" value="1"/>
</dbReference>
<dbReference type="GO" id="GO:0006310">
    <property type="term" value="P:DNA recombination"/>
    <property type="evidence" value="ECO:0007669"/>
    <property type="project" value="UniProtKB-KW"/>
</dbReference>
<reference evidence="3 4" key="1">
    <citation type="submission" date="2016-03" db="EMBL/GenBank/DDBJ databases">
        <title>Choanephora cucurbitarum.</title>
        <authorList>
            <person name="Min B."/>
            <person name="Park H."/>
            <person name="Park J.-H."/>
            <person name="Shin H.-D."/>
            <person name="Choi I.-G."/>
        </authorList>
    </citation>
    <scope>NUCLEOTIDE SEQUENCE [LARGE SCALE GENOMIC DNA]</scope>
    <source>
        <strain evidence="3 4">KUS-F28377</strain>
    </source>
</reference>
<dbReference type="GO" id="GO:0000723">
    <property type="term" value="P:telomere maintenance"/>
    <property type="evidence" value="ECO:0007669"/>
    <property type="project" value="InterPro"/>
</dbReference>
<keyword evidence="1" id="KW-0234">DNA repair</keyword>
<comment type="cofactor">
    <cofactor evidence="1">
        <name>Mg(2+)</name>
        <dbReference type="ChEBI" id="CHEBI:18420"/>
    </cofactor>
</comment>
<dbReference type="GO" id="GO:0043139">
    <property type="term" value="F:5'-3' DNA helicase activity"/>
    <property type="evidence" value="ECO:0007669"/>
    <property type="project" value="UniProtKB-EC"/>
</dbReference>
<dbReference type="GO" id="GO:0006281">
    <property type="term" value="P:DNA repair"/>
    <property type="evidence" value="ECO:0007669"/>
    <property type="project" value="UniProtKB-KW"/>
</dbReference>
<feature type="domain" description="DNA helicase Pif1-like DEAD-box helicase" evidence="2">
    <location>
        <begin position="49"/>
        <end position="218"/>
    </location>
</feature>
<dbReference type="STRING" id="101091.A0A1C7MWN5"/>
<dbReference type="Proteomes" id="UP000093000">
    <property type="component" value="Unassembled WGS sequence"/>
</dbReference>
<sequence length="220" mass="24012">MDQQIYDCASYDIEEQLQDYGFSLNNYSGFTLPSIDPGASLKPEQRFTFNQDHQAVFGHVMNMVENQHTTEPKVIFLDGPGGTGKTYLSNALLDATRRNHGITLAVSASGTAALLLKGGKTAHSLFKIPLKCDIHTMCSFTSASPTAQLIRSAELILWDEASMISRDVLEAVDRSFKDVCKQINPALEDVPFGGRVVVFGGDFRQVLLVVPKASRADIAA</sequence>
<dbReference type="GO" id="GO:0005524">
    <property type="term" value="F:ATP binding"/>
    <property type="evidence" value="ECO:0007669"/>
    <property type="project" value="UniProtKB-KW"/>
</dbReference>
<protein>
    <recommendedName>
        <fullName evidence="1">ATP-dependent DNA helicase</fullName>
        <ecNumber evidence="1">5.6.2.3</ecNumber>
    </recommendedName>
</protein>
<dbReference type="InParanoid" id="A0A1C7MWN5"/>
<evidence type="ECO:0000256" key="1">
    <source>
        <dbReference type="RuleBase" id="RU363044"/>
    </source>
</evidence>
<comment type="similarity">
    <text evidence="1">Belongs to the helicase family.</text>
</comment>
<dbReference type="GO" id="GO:0016887">
    <property type="term" value="F:ATP hydrolysis activity"/>
    <property type="evidence" value="ECO:0007669"/>
    <property type="project" value="RHEA"/>
</dbReference>
<keyword evidence="1 3" id="KW-0347">Helicase</keyword>
<keyword evidence="1" id="KW-0547">Nucleotide-binding</keyword>